<evidence type="ECO:0000256" key="7">
    <source>
        <dbReference type="ARBA" id="ARBA00022984"/>
    </source>
</evidence>
<dbReference type="InterPro" id="IPR018365">
    <property type="entry name" value="Cell_cycle_FtsW-rel_CS"/>
</dbReference>
<feature type="transmembrane region" description="Helical" evidence="11">
    <location>
        <begin position="156"/>
        <end position="179"/>
    </location>
</feature>
<evidence type="ECO:0000256" key="5">
    <source>
        <dbReference type="ARBA" id="ARBA00022692"/>
    </source>
</evidence>
<organism evidence="12 13">
    <name type="scientific">candidate division TA06 bacterium DG_26</name>
    <dbReference type="NCBI Taxonomy" id="1703771"/>
    <lineage>
        <taxon>Bacteria</taxon>
        <taxon>Bacteria division TA06</taxon>
    </lineage>
</organism>
<name>A0A0S7WLJ7_UNCT6</name>
<dbReference type="GO" id="GO:0051301">
    <property type="term" value="P:cell division"/>
    <property type="evidence" value="ECO:0007669"/>
    <property type="project" value="InterPro"/>
</dbReference>
<feature type="transmembrane region" description="Helical" evidence="11">
    <location>
        <begin position="217"/>
        <end position="235"/>
    </location>
</feature>
<dbReference type="GO" id="GO:0008360">
    <property type="term" value="P:regulation of cell shape"/>
    <property type="evidence" value="ECO:0007669"/>
    <property type="project" value="UniProtKB-KW"/>
</dbReference>
<reference evidence="12 13" key="1">
    <citation type="journal article" date="2015" name="Microbiome">
        <title>Genomic resolution of linkages in carbon, nitrogen, and sulfur cycling among widespread estuary sediment bacteria.</title>
        <authorList>
            <person name="Baker B.J."/>
            <person name="Lazar C.S."/>
            <person name="Teske A.P."/>
            <person name="Dick G.J."/>
        </authorList>
    </citation>
    <scope>NUCLEOTIDE SEQUENCE [LARGE SCALE GENOMIC DNA]</scope>
    <source>
        <strain evidence="12">DG_26</strain>
    </source>
</reference>
<evidence type="ECO:0000313" key="13">
    <source>
        <dbReference type="Proteomes" id="UP000051124"/>
    </source>
</evidence>
<dbReference type="PROSITE" id="PS00428">
    <property type="entry name" value="FTSW_RODA_SPOVE"/>
    <property type="match status" value="1"/>
</dbReference>
<dbReference type="PANTHER" id="PTHR30474:SF1">
    <property type="entry name" value="PEPTIDOGLYCAN GLYCOSYLTRANSFERASE MRDB"/>
    <property type="match status" value="1"/>
</dbReference>
<keyword evidence="8 11" id="KW-1133">Transmembrane helix</keyword>
<proteinExistence type="predicted"/>
<comment type="subcellular location">
    <subcellularLocation>
        <location evidence="1">Membrane</location>
        <topology evidence="1">Multi-pass membrane protein</topology>
    </subcellularLocation>
</comment>
<dbReference type="GO" id="GO:0015648">
    <property type="term" value="F:lipid-linked peptidoglycan transporter activity"/>
    <property type="evidence" value="ECO:0007669"/>
    <property type="project" value="TreeGrafter"/>
</dbReference>
<sequence length="398" mass="43587">MQEGRRAGPLDLWVVAALILLLVFGSLIVYSATEGEYVKRHGAYILLGGLALLFAYTFHFRNFWALSYFIWLGSVALLTIPLLTHSQEVFARRWVDLGFIRFQPSEFAKIGLILALARNISAKQFDPRKLKSLIAPIGIFLLPFGLTVVEPDLTTALVFCVILVGMFIWRGVSLFYILILVTPVLSVVLSFHHVFWGIYMALLLVGLLVLRRSGFQIFSLFAMNSIVGVLNPILLKDYQRSRIASFVNPSGDPRGSGWSIFQSKIAIGSGGILGKGFMMGTQKKLAFLPAVHTDLAFSVVGEEFGFIGCVVILGLLFVLILRAITIASCARNMFGSLVALSAGLVLLSQTVINVGMNLGLVPVAGIPLPFVSYGGSSLLVSMALVGLLLNIHRRRFDY</sequence>
<comment type="caution">
    <text evidence="12">The sequence shown here is derived from an EMBL/GenBank/DDBJ whole genome shotgun (WGS) entry which is preliminary data.</text>
</comment>
<keyword evidence="5 11" id="KW-0812">Transmembrane</keyword>
<feature type="transmembrane region" description="Helical" evidence="11">
    <location>
        <begin position="304"/>
        <end position="325"/>
    </location>
</feature>
<keyword evidence="6" id="KW-0133">Cell shape</keyword>
<dbReference type="GO" id="GO:0016757">
    <property type="term" value="F:glycosyltransferase activity"/>
    <property type="evidence" value="ECO:0007669"/>
    <property type="project" value="UniProtKB-KW"/>
</dbReference>
<accession>A0A0S7WLJ7</accession>
<dbReference type="InterPro" id="IPR011923">
    <property type="entry name" value="RodA/MrdB"/>
</dbReference>
<dbReference type="EMBL" id="LIZT01000013">
    <property type="protein sequence ID" value="KPJ50745.1"/>
    <property type="molecule type" value="Genomic_DNA"/>
</dbReference>
<keyword evidence="3" id="KW-0328">Glycosyltransferase</keyword>
<dbReference type="NCBIfam" id="TIGR02210">
    <property type="entry name" value="rodA_shape"/>
    <property type="match status" value="1"/>
</dbReference>
<dbReference type="PANTHER" id="PTHR30474">
    <property type="entry name" value="CELL CYCLE PROTEIN"/>
    <property type="match status" value="1"/>
</dbReference>
<evidence type="ECO:0000256" key="4">
    <source>
        <dbReference type="ARBA" id="ARBA00022679"/>
    </source>
</evidence>
<feature type="transmembrane region" description="Helical" evidence="11">
    <location>
        <begin position="42"/>
        <end position="59"/>
    </location>
</feature>
<evidence type="ECO:0000256" key="1">
    <source>
        <dbReference type="ARBA" id="ARBA00004141"/>
    </source>
</evidence>
<feature type="transmembrane region" description="Helical" evidence="11">
    <location>
        <begin position="65"/>
        <end position="83"/>
    </location>
</feature>
<evidence type="ECO:0008006" key="14">
    <source>
        <dbReference type="Google" id="ProtNLM"/>
    </source>
</evidence>
<dbReference type="GO" id="GO:0005886">
    <property type="term" value="C:plasma membrane"/>
    <property type="evidence" value="ECO:0007669"/>
    <property type="project" value="TreeGrafter"/>
</dbReference>
<feature type="transmembrane region" description="Helical" evidence="11">
    <location>
        <begin position="191"/>
        <end position="210"/>
    </location>
</feature>
<protein>
    <recommendedName>
        <fullName evidence="14">Rod shape-determining protein RodA</fullName>
    </recommendedName>
</protein>
<evidence type="ECO:0000256" key="6">
    <source>
        <dbReference type="ARBA" id="ARBA00022960"/>
    </source>
</evidence>
<dbReference type="PATRIC" id="fig|1703771.3.peg.208"/>
<evidence type="ECO:0000313" key="12">
    <source>
        <dbReference type="EMBL" id="KPJ50745.1"/>
    </source>
</evidence>
<dbReference type="NCBIfam" id="NF037961">
    <property type="entry name" value="RodA_shape"/>
    <property type="match status" value="1"/>
</dbReference>
<feature type="transmembrane region" description="Helical" evidence="11">
    <location>
        <begin position="370"/>
        <end position="391"/>
    </location>
</feature>
<evidence type="ECO:0000256" key="11">
    <source>
        <dbReference type="SAM" id="Phobius"/>
    </source>
</evidence>
<keyword evidence="9 11" id="KW-0472">Membrane</keyword>
<gene>
    <name evidence="12" type="ORF">AMJ40_01945</name>
</gene>
<dbReference type="GO" id="GO:0071555">
    <property type="term" value="P:cell wall organization"/>
    <property type="evidence" value="ECO:0007669"/>
    <property type="project" value="UniProtKB-KW"/>
</dbReference>
<dbReference type="AlphaFoldDB" id="A0A0S7WLJ7"/>
<feature type="transmembrane region" description="Helical" evidence="11">
    <location>
        <begin position="133"/>
        <end position="149"/>
    </location>
</feature>
<keyword evidence="10" id="KW-0961">Cell wall biogenesis/degradation</keyword>
<evidence type="ECO:0000256" key="8">
    <source>
        <dbReference type="ARBA" id="ARBA00022989"/>
    </source>
</evidence>
<dbReference type="GO" id="GO:0032153">
    <property type="term" value="C:cell division site"/>
    <property type="evidence" value="ECO:0007669"/>
    <property type="project" value="TreeGrafter"/>
</dbReference>
<evidence type="ECO:0000256" key="10">
    <source>
        <dbReference type="ARBA" id="ARBA00023316"/>
    </source>
</evidence>
<keyword evidence="4" id="KW-0808">Transferase</keyword>
<keyword evidence="7" id="KW-0573">Peptidoglycan synthesis</keyword>
<keyword evidence="2" id="KW-1003">Cell membrane</keyword>
<dbReference type="GO" id="GO:0009252">
    <property type="term" value="P:peptidoglycan biosynthetic process"/>
    <property type="evidence" value="ECO:0007669"/>
    <property type="project" value="UniProtKB-KW"/>
</dbReference>
<evidence type="ECO:0000256" key="2">
    <source>
        <dbReference type="ARBA" id="ARBA00022475"/>
    </source>
</evidence>
<feature type="transmembrane region" description="Helical" evidence="11">
    <location>
        <begin position="12"/>
        <end position="30"/>
    </location>
</feature>
<dbReference type="Pfam" id="PF01098">
    <property type="entry name" value="FTSW_RODA_SPOVE"/>
    <property type="match status" value="2"/>
</dbReference>
<dbReference type="Proteomes" id="UP000051124">
    <property type="component" value="Unassembled WGS sequence"/>
</dbReference>
<evidence type="ECO:0000256" key="9">
    <source>
        <dbReference type="ARBA" id="ARBA00023136"/>
    </source>
</evidence>
<evidence type="ECO:0000256" key="3">
    <source>
        <dbReference type="ARBA" id="ARBA00022676"/>
    </source>
</evidence>
<dbReference type="InterPro" id="IPR001182">
    <property type="entry name" value="FtsW/RodA"/>
</dbReference>
<feature type="transmembrane region" description="Helical" evidence="11">
    <location>
        <begin position="337"/>
        <end position="358"/>
    </location>
</feature>